<name>A0A4Y3QII0_MICTE</name>
<evidence type="ECO:0000256" key="1">
    <source>
        <dbReference type="ARBA" id="ARBA00004651"/>
    </source>
</evidence>
<evidence type="ECO:0000256" key="3">
    <source>
        <dbReference type="ARBA" id="ARBA00022692"/>
    </source>
</evidence>
<keyword evidence="2" id="KW-1003">Cell membrane</keyword>
<evidence type="ECO:0000259" key="7">
    <source>
        <dbReference type="Pfam" id="PF12823"/>
    </source>
</evidence>
<evidence type="ECO:0000256" key="5">
    <source>
        <dbReference type="ARBA" id="ARBA00023136"/>
    </source>
</evidence>
<sequence>MSNGARERGEAFCVGWEAPTRTRRDVFRTPLTLFRTLAIAEAVSWTLLIGGLILRAAADLPAAVSIGGGIHGFVFLAYGATAILVALNQRWGVGPAALAVVSAVIPYATIPTEIWLHRTGRLRGAWRLDDSGDPRDRRPIDRLLRSFLRRPWVLALVLVAVVAVVFVVLLTVGPPGGKG</sequence>
<dbReference type="Proteomes" id="UP000319525">
    <property type="component" value="Unassembled WGS sequence"/>
</dbReference>
<gene>
    <name evidence="8" type="ORF">MTE01_09300</name>
</gene>
<dbReference type="Pfam" id="PF12823">
    <property type="entry name" value="DUF3817"/>
    <property type="match status" value="1"/>
</dbReference>
<proteinExistence type="predicted"/>
<evidence type="ECO:0000313" key="8">
    <source>
        <dbReference type="EMBL" id="GEB44985.1"/>
    </source>
</evidence>
<keyword evidence="5 6" id="KW-0472">Membrane</keyword>
<dbReference type="AlphaFoldDB" id="A0A4Y3QII0"/>
<dbReference type="PANTHER" id="PTHR40077:SF1">
    <property type="entry name" value="MEMBRANE PROTEIN"/>
    <property type="match status" value="1"/>
</dbReference>
<feature type="transmembrane region" description="Helical" evidence="6">
    <location>
        <begin position="33"/>
        <end position="54"/>
    </location>
</feature>
<reference evidence="8 9" key="1">
    <citation type="submission" date="2019-06" db="EMBL/GenBank/DDBJ databases">
        <title>Whole genome shotgun sequence of Microbacterium testaceum NBRC 12675.</title>
        <authorList>
            <person name="Hosoyama A."/>
            <person name="Uohara A."/>
            <person name="Ohji S."/>
            <person name="Ichikawa N."/>
        </authorList>
    </citation>
    <scope>NUCLEOTIDE SEQUENCE [LARGE SCALE GENOMIC DNA]</scope>
    <source>
        <strain evidence="8 9">NBRC 12675</strain>
    </source>
</reference>
<accession>A0A4Y3QII0</accession>
<keyword evidence="3 6" id="KW-0812">Transmembrane</keyword>
<dbReference type="PANTHER" id="PTHR40077">
    <property type="entry name" value="MEMBRANE PROTEIN-RELATED"/>
    <property type="match status" value="1"/>
</dbReference>
<comment type="caution">
    <text evidence="8">The sequence shown here is derived from an EMBL/GenBank/DDBJ whole genome shotgun (WGS) entry which is preliminary data.</text>
</comment>
<feature type="transmembrane region" description="Helical" evidence="6">
    <location>
        <begin position="152"/>
        <end position="173"/>
    </location>
</feature>
<keyword evidence="4 6" id="KW-1133">Transmembrane helix</keyword>
<evidence type="ECO:0000256" key="2">
    <source>
        <dbReference type="ARBA" id="ARBA00022475"/>
    </source>
</evidence>
<evidence type="ECO:0000256" key="6">
    <source>
        <dbReference type="SAM" id="Phobius"/>
    </source>
</evidence>
<dbReference type="InterPro" id="IPR023845">
    <property type="entry name" value="DUF3817_TM"/>
</dbReference>
<organism evidence="8 9">
    <name type="scientific">Microbacterium testaceum</name>
    <name type="common">Aureobacterium testaceum</name>
    <name type="synonym">Brevibacterium testaceum</name>
    <dbReference type="NCBI Taxonomy" id="2033"/>
    <lineage>
        <taxon>Bacteria</taxon>
        <taxon>Bacillati</taxon>
        <taxon>Actinomycetota</taxon>
        <taxon>Actinomycetes</taxon>
        <taxon>Micrococcales</taxon>
        <taxon>Microbacteriaceae</taxon>
        <taxon>Microbacterium</taxon>
    </lineage>
</organism>
<evidence type="ECO:0000256" key="4">
    <source>
        <dbReference type="ARBA" id="ARBA00022989"/>
    </source>
</evidence>
<feature type="domain" description="DUF3817" evidence="7">
    <location>
        <begin position="31"/>
        <end position="118"/>
    </location>
</feature>
<dbReference type="GO" id="GO:0005886">
    <property type="term" value="C:plasma membrane"/>
    <property type="evidence" value="ECO:0007669"/>
    <property type="project" value="UniProtKB-SubCell"/>
</dbReference>
<protein>
    <submittedName>
        <fullName evidence="8">Membrane protein</fullName>
    </submittedName>
</protein>
<comment type="subcellular location">
    <subcellularLocation>
        <location evidence="1">Cell membrane</location>
        <topology evidence="1">Multi-pass membrane protein</topology>
    </subcellularLocation>
</comment>
<dbReference type="NCBIfam" id="TIGR03954">
    <property type="entry name" value="integ_memb_HG"/>
    <property type="match status" value="1"/>
</dbReference>
<feature type="transmembrane region" description="Helical" evidence="6">
    <location>
        <begin position="66"/>
        <end position="87"/>
    </location>
</feature>
<dbReference type="EMBL" id="BJML01000002">
    <property type="protein sequence ID" value="GEB44985.1"/>
    <property type="molecule type" value="Genomic_DNA"/>
</dbReference>
<evidence type="ECO:0000313" key="9">
    <source>
        <dbReference type="Proteomes" id="UP000319525"/>
    </source>
</evidence>